<organism evidence="3 4">
    <name type="scientific">Xiphophorus maculatus</name>
    <name type="common">Southern platyfish</name>
    <name type="synonym">Platypoecilus maculatus</name>
    <dbReference type="NCBI Taxonomy" id="8083"/>
    <lineage>
        <taxon>Eukaryota</taxon>
        <taxon>Metazoa</taxon>
        <taxon>Chordata</taxon>
        <taxon>Craniata</taxon>
        <taxon>Vertebrata</taxon>
        <taxon>Euteleostomi</taxon>
        <taxon>Actinopterygii</taxon>
        <taxon>Neopterygii</taxon>
        <taxon>Teleostei</taxon>
        <taxon>Neoteleostei</taxon>
        <taxon>Acanthomorphata</taxon>
        <taxon>Ovalentaria</taxon>
        <taxon>Atherinomorphae</taxon>
        <taxon>Cyprinodontiformes</taxon>
        <taxon>Poeciliidae</taxon>
        <taxon>Poeciliinae</taxon>
        <taxon>Xiphophorus</taxon>
    </lineage>
</organism>
<name>A0A3B5RC76_XIPMA</name>
<dbReference type="STRING" id="8083.ENSXMAP00000041312"/>
<protein>
    <submittedName>
        <fullName evidence="3">Uncharacterized protein</fullName>
    </submittedName>
</protein>
<sequence length="76" mass="8592">MYLPLHAVPQLLSSFIALSGKMTTLVRTCNTDQFRCDDGRCIFKCRNGRCIPQSWKCDVDDDCGDNSDEPLEECSK</sequence>
<dbReference type="GeneTree" id="ENSGT00940000178171"/>
<dbReference type="FunFam" id="4.10.400.10:FF:000011">
    <property type="entry name" value="Low-density lipoprotein receptor-related protein 1"/>
    <property type="match status" value="1"/>
</dbReference>
<dbReference type="InParanoid" id="A0A3B5RC76"/>
<dbReference type="SUPFAM" id="SSF57424">
    <property type="entry name" value="LDL receptor-like module"/>
    <property type="match status" value="1"/>
</dbReference>
<evidence type="ECO:0000256" key="1">
    <source>
        <dbReference type="ARBA" id="ARBA00023157"/>
    </source>
</evidence>
<keyword evidence="1" id="KW-1015">Disulfide bond</keyword>
<dbReference type="Pfam" id="PF00057">
    <property type="entry name" value="Ldl_recept_a"/>
    <property type="match status" value="1"/>
</dbReference>
<dbReference type="SMART" id="SM00192">
    <property type="entry name" value="LDLa"/>
    <property type="match status" value="1"/>
</dbReference>
<evidence type="ECO:0000256" key="2">
    <source>
        <dbReference type="PROSITE-ProRule" id="PRU00124"/>
    </source>
</evidence>
<evidence type="ECO:0000313" key="4">
    <source>
        <dbReference type="Proteomes" id="UP000002852"/>
    </source>
</evidence>
<dbReference type="Proteomes" id="UP000002852">
    <property type="component" value="Unassembled WGS sequence"/>
</dbReference>
<dbReference type="InterPro" id="IPR002172">
    <property type="entry name" value="LDrepeatLR_classA_rpt"/>
</dbReference>
<reference evidence="3" key="4">
    <citation type="submission" date="2025-09" db="UniProtKB">
        <authorList>
            <consortium name="Ensembl"/>
        </authorList>
    </citation>
    <scope>IDENTIFICATION</scope>
    <source>
        <strain evidence="3">JP 163 A</strain>
    </source>
</reference>
<comment type="caution">
    <text evidence="2">Lacks conserved residue(s) required for the propagation of feature annotation.</text>
</comment>
<proteinExistence type="predicted"/>
<dbReference type="InterPro" id="IPR023415">
    <property type="entry name" value="LDLR_class-A_CS"/>
</dbReference>
<dbReference type="Ensembl" id="ENSXMAT00000024911.1">
    <property type="protein sequence ID" value="ENSXMAP00000041312.1"/>
    <property type="gene ID" value="ENSXMAG00000028006.1"/>
</dbReference>
<dbReference type="CDD" id="cd00112">
    <property type="entry name" value="LDLa"/>
    <property type="match status" value="1"/>
</dbReference>
<keyword evidence="4" id="KW-1185">Reference proteome</keyword>
<dbReference type="PROSITE" id="PS50068">
    <property type="entry name" value="LDLRA_2"/>
    <property type="match status" value="1"/>
</dbReference>
<dbReference type="AlphaFoldDB" id="A0A3B5RC76"/>
<reference evidence="3" key="3">
    <citation type="submission" date="2025-08" db="UniProtKB">
        <authorList>
            <consortium name="Ensembl"/>
        </authorList>
    </citation>
    <scope>IDENTIFICATION</scope>
    <source>
        <strain evidence="3">JP 163 A</strain>
    </source>
</reference>
<reference evidence="4" key="1">
    <citation type="submission" date="2012-01" db="EMBL/GenBank/DDBJ databases">
        <authorList>
            <person name="Walter R."/>
            <person name="Schartl M."/>
            <person name="Warren W."/>
        </authorList>
    </citation>
    <scope>NUCLEOTIDE SEQUENCE [LARGE SCALE GENOMIC DNA]</scope>
    <source>
        <strain evidence="4">JP 163 A</strain>
    </source>
</reference>
<accession>A0A3B5RC76</accession>
<dbReference type="InterPro" id="IPR036055">
    <property type="entry name" value="LDL_receptor-like_sf"/>
</dbReference>
<reference evidence="4" key="2">
    <citation type="journal article" date="2013" name="Nat. Genet.">
        <title>The genome of the platyfish, Xiphophorus maculatus, provides insights into evolutionary adaptation and several complex traits.</title>
        <authorList>
            <person name="Schartl M."/>
            <person name="Walter R.B."/>
            <person name="Shen Y."/>
            <person name="Garcia T."/>
            <person name="Catchen J."/>
            <person name="Amores A."/>
            <person name="Braasch I."/>
            <person name="Chalopin D."/>
            <person name="Volff J.N."/>
            <person name="Lesch K.P."/>
            <person name="Bisazza A."/>
            <person name="Minx P."/>
            <person name="Hillier L."/>
            <person name="Wilson R.K."/>
            <person name="Fuerstenberg S."/>
            <person name="Boore J."/>
            <person name="Searle S."/>
            <person name="Postlethwait J.H."/>
            <person name="Warren W.C."/>
        </authorList>
    </citation>
    <scope>NUCLEOTIDE SEQUENCE [LARGE SCALE GENOMIC DNA]</scope>
    <source>
        <strain evidence="4">JP 163 A</strain>
    </source>
</reference>
<dbReference type="Gene3D" id="4.10.400.10">
    <property type="entry name" value="Low-density Lipoprotein Receptor"/>
    <property type="match status" value="1"/>
</dbReference>
<dbReference type="PROSITE" id="PS01209">
    <property type="entry name" value="LDLRA_1"/>
    <property type="match status" value="1"/>
</dbReference>
<evidence type="ECO:0000313" key="3">
    <source>
        <dbReference type="Ensembl" id="ENSXMAP00000041312.1"/>
    </source>
</evidence>